<dbReference type="GO" id="GO:0030247">
    <property type="term" value="F:polysaccharide binding"/>
    <property type="evidence" value="ECO:0007669"/>
    <property type="project" value="InterPro"/>
</dbReference>
<comment type="caution">
    <text evidence="5">The sequence shown here is derived from an EMBL/GenBank/DDBJ whole genome shotgun (WGS) entry which is preliminary data.</text>
</comment>
<evidence type="ECO:0000313" key="5">
    <source>
        <dbReference type="EMBL" id="KAG5544859.1"/>
    </source>
</evidence>
<dbReference type="GO" id="GO:0016020">
    <property type="term" value="C:membrane"/>
    <property type="evidence" value="ECO:0007669"/>
    <property type="project" value="UniProtKB-SubCell"/>
</dbReference>
<dbReference type="Proteomes" id="UP000823749">
    <property type="component" value="Chromosome 6"/>
</dbReference>
<comment type="subcellular location">
    <subcellularLocation>
        <location evidence="1">Membrane</location>
        <topology evidence="1">Single-pass membrane protein</topology>
    </subcellularLocation>
</comment>
<organism evidence="5 6">
    <name type="scientific">Rhododendron griersonianum</name>
    <dbReference type="NCBI Taxonomy" id="479676"/>
    <lineage>
        <taxon>Eukaryota</taxon>
        <taxon>Viridiplantae</taxon>
        <taxon>Streptophyta</taxon>
        <taxon>Embryophyta</taxon>
        <taxon>Tracheophyta</taxon>
        <taxon>Spermatophyta</taxon>
        <taxon>Magnoliopsida</taxon>
        <taxon>eudicotyledons</taxon>
        <taxon>Gunneridae</taxon>
        <taxon>Pentapetalae</taxon>
        <taxon>asterids</taxon>
        <taxon>Ericales</taxon>
        <taxon>Ericaceae</taxon>
        <taxon>Ericoideae</taxon>
        <taxon>Rhodoreae</taxon>
        <taxon>Rhododendron</taxon>
    </lineage>
</organism>
<evidence type="ECO:0000256" key="3">
    <source>
        <dbReference type="SAM" id="SignalP"/>
    </source>
</evidence>
<evidence type="ECO:0000256" key="1">
    <source>
        <dbReference type="ARBA" id="ARBA00004167"/>
    </source>
</evidence>
<dbReference type="InterPro" id="IPR025287">
    <property type="entry name" value="WAK_GUB"/>
</dbReference>
<proteinExistence type="predicted"/>
<keyword evidence="2 3" id="KW-0732">Signal</keyword>
<keyword evidence="6" id="KW-1185">Reference proteome</keyword>
<dbReference type="PANTHER" id="PTHR33138">
    <property type="entry name" value="OS01G0690200 PROTEIN"/>
    <property type="match status" value="1"/>
</dbReference>
<dbReference type="AlphaFoldDB" id="A0AAV6JXL0"/>
<evidence type="ECO:0000256" key="2">
    <source>
        <dbReference type="ARBA" id="ARBA00022729"/>
    </source>
</evidence>
<feature type="chain" id="PRO_5043484705" description="Wall-associated receptor kinase galacturonan-binding domain-containing protein" evidence="3">
    <location>
        <begin position="28"/>
        <end position="288"/>
    </location>
</feature>
<evidence type="ECO:0000313" key="6">
    <source>
        <dbReference type="Proteomes" id="UP000823749"/>
    </source>
</evidence>
<gene>
    <name evidence="5" type="ORF">RHGRI_017350</name>
</gene>
<reference evidence="5 6" key="1">
    <citation type="submission" date="2020-08" db="EMBL/GenBank/DDBJ databases">
        <title>Plant Genome Project.</title>
        <authorList>
            <person name="Zhang R.-G."/>
        </authorList>
    </citation>
    <scope>NUCLEOTIDE SEQUENCE [LARGE SCALE GENOMIC DNA]</scope>
    <source>
        <strain evidence="5">WSP0</strain>
        <tissue evidence="5">Leaf</tissue>
    </source>
</reference>
<feature type="domain" description="Wall-associated receptor kinase galacturonan-binding" evidence="4">
    <location>
        <begin position="33"/>
        <end position="98"/>
    </location>
</feature>
<feature type="signal peptide" evidence="3">
    <location>
        <begin position="1"/>
        <end position="27"/>
    </location>
</feature>
<dbReference type="PANTHER" id="PTHR33138:SF30">
    <property type="entry name" value="LEAF RUST 10 DISEASE-RESISTANCE LOCUS RECEPTOR-LIKE PROTEIN KINASE-LIKE 2.7"/>
    <property type="match status" value="1"/>
</dbReference>
<name>A0AAV6JXL0_9ERIC</name>
<dbReference type="EMBL" id="JACTNZ010000006">
    <property type="protein sequence ID" value="KAG5544859.1"/>
    <property type="molecule type" value="Genomic_DNA"/>
</dbReference>
<accession>A0AAV6JXL0</accession>
<sequence>MSGTTPVLHPLLHLLVALFFLNSYARGRSTHLCERPSSCGNFPNVSYPFRFKGDPDNCGNANYELVRQNNRPMLSLFPGKWYHVKAINYSDHTIRLVDVGVHEGNCSSLPLHSLSVDNFTSDYNIGAGHYKLSSFLWEHTDAALFVACEKPVISPQFVDVNNASRDCSINRDVLVGSSSSHDHDRQRYSYYIVPGDMRAGDLADRCRVDKVFPTMPRLRRGSRDRDINGKNPEPKNNLSLAEVHKKLEYGFLLSWDSILCEDCTGLGRCSFDYGYYKVNCNMRPYTCE</sequence>
<evidence type="ECO:0000259" key="4">
    <source>
        <dbReference type="Pfam" id="PF13947"/>
    </source>
</evidence>
<dbReference type="Pfam" id="PF13947">
    <property type="entry name" value="GUB_WAK_bind"/>
    <property type="match status" value="1"/>
</dbReference>
<protein>
    <recommendedName>
        <fullName evidence="4">Wall-associated receptor kinase galacturonan-binding domain-containing protein</fullName>
    </recommendedName>
</protein>